<name>A0A7W8EJ78_9ACTN</name>
<evidence type="ECO:0000313" key="2">
    <source>
        <dbReference type="EMBL" id="MBB5081354.1"/>
    </source>
</evidence>
<sequence>MSKRLIAGGYAYTFSIWTTAEAEDQARISPGVQQELGDLARKVIEFAVARGFDGRGGESFVVGEQGLVSESSPLFGMRIRRASDQTHRGPTPWMHGYVLVLERRATVRWEPLAYLLIDEPRSLAEDRFKSAIDKQAMKKLRADLHSLGVTSTYKVDDDPTLSVGIGLVVRSSHGFYRWQEGSVTRRHLNTDPIGCAIRVARRYTELQAEDTEIPLRRTAAGRISHIASYLAAEPEADEIWRRDLLEIATGGSRTQLLRYSAGLLWAGLESRSAWVGRRLAHPARCLLMWLLRSQKRTWFLISGLMLWGGLETIWDTGLGAAILVVMTSGLALHPLVEWARKRLKIEPKAPDRAAE</sequence>
<evidence type="ECO:0000256" key="1">
    <source>
        <dbReference type="SAM" id="Phobius"/>
    </source>
</evidence>
<dbReference type="EMBL" id="JACHIN010000010">
    <property type="protein sequence ID" value="MBB5081354.1"/>
    <property type="molecule type" value="Genomic_DNA"/>
</dbReference>
<evidence type="ECO:0000313" key="3">
    <source>
        <dbReference type="Proteomes" id="UP000568380"/>
    </source>
</evidence>
<proteinExistence type="predicted"/>
<keyword evidence="3" id="KW-1185">Reference proteome</keyword>
<organism evidence="2 3">
    <name type="scientific">Nonomuraea endophytica</name>
    <dbReference type="NCBI Taxonomy" id="714136"/>
    <lineage>
        <taxon>Bacteria</taxon>
        <taxon>Bacillati</taxon>
        <taxon>Actinomycetota</taxon>
        <taxon>Actinomycetes</taxon>
        <taxon>Streptosporangiales</taxon>
        <taxon>Streptosporangiaceae</taxon>
        <taxon>Nonomuraea</taxon>
    </lineage>
</organism>
<keyword evidence="1" id="KW-0812">Transmembrane</keyword>
<accession>A0A7W8EJ78</accession>
<keyword evidence="1" id="KW-0472">Membrane</keyword>
<protein>
    <submittedName>
        <fullName evidence="2">Uncharacterized protein</fullName>
    </submittedName>
</protein>
<dbReference type="Proteomes" id="UP000568380">
    <property type="component" value="Unassembled WGS sequence"/>
</dbReference>
<feature type="transmembrane region" description="Helical" evidence="1">
    <location>
        <begin position="320"/>
        <end position="339"/>
    </location>
</feature>
<dbReference type="AlphaFoldDB" id="A0A7W8EJ78"/>
<gene>
    <name evidence="2" type="ORF">HNR40_006849</name>
</gene>
<dbReference type="RefSeq" id="WP_184968643.1">
    <property type="nucleotide sequence ID" value="NZ_JACHIN010000010.1"/>
</dbReference>
<keyword evidence="1" id="KW-1133">Transmembrane helix</keyword>
<reference evidence="2 3" key="1">
    <citation type="submission" date="2020-08" db="EMBL/GenBank/DDBJ databases">
        <title>Genomic Encyclopedia of Type Strains, Phase IV (KMG-IV): sequencing the most valuable type-strain genomes for metagenomic binning, comparative biology and taxonomic classification.</title>
        <authorList>
            <person name="Goeker M."/>
        </authorList>
    </citation>
    <scope>NUCLEOTIDE SEQUENCE [LARGE SCALE GENOMIC DNA]</scope>
    <source>
        <strain evidence="2 3">DSM 45385</strain>
    </source>
</reference>
<comment type="caution">
    <text evidence="2">The sequence shown here is derived from an EMBL/GenBank/DDBJ whole genome shotgun (WGS) entry which is preliminary data.</text>
</comment>